<organism evidence="8 9">
    <name type="scientific">Lithospermum erythrorhizon</name>
    <name type="common">Purple gromwell</name>
    <name type="synonym">Lithospermum officinale var. erythrorhizon</name>
    <dbReference type="NCBI Taxonomy" id="34254"/>
    <lineage>
        <taxon>Eukaryota</taxon>
        <taxon>Viridiplantae</taxon>
        <taxon>Streptophyta</taxon>
        <taxon>Embryophyta</taxon>
        <taxon>Tracheophyta</taxon>
        <taxon>Spermatophyta</taxon>
        <taxon>Magnoliopsida</taxon>
        <taxon>eudicotyledons</taxon>
        <taxon>Gunneridae</taxon>
        <taxon>Pentapetalae</taxon>
        <taxon>asterids</taxon>
        <taxon>lamiids</taxon>
        <taxon>Boraginales</taxon>
        <taxon>Boraginaceae</taxon>
        <taxon>Boraginoideae</taxon>
        <taxon>Lithospermeae</taxon>
        <taxon>Lithospermum</taxon>
    </lineage>
</organism>
<keyword evidence="9" id="KW-1185">Reference proteome</keyword>
<gene>
    <name evidence="8" type="ORF">LIER_26655</name>
</gene>
<feature type="transmembrane region" description="Helical" evidence="7">
    <location>
        <begin position="373"/>
        <end position="393"/>
    </location>
</feature>
<evidence type="ECO:0000256" key="2">
    <source>
        <dbReference type="ARBA" id="ARBA00005982"/>
    </source>
</evidence>
<comment type="similarity">
    <text evidence="6">Belongs to the major facilitator superfamily. Phosphate:H(+) symporter (TC 2.A.1.9) family.</text>
</comment>
<evidence type="ECO:0000256" key="4">
    <source>
        <dbReference type="ARBA" id="ARBA00022989"/>
    </source>
</evidence>
<feature type="transmembrane region" description="Helical" evidence="7">
    <location>
        <begin position="91"/>
        <end position="114"/>
    </location>
</feature>
<feature type="transmembrane region" description="Helical" evidence="7">
    <location>
        <begin position="181"/>
        <end position="201"/>
    </location>
</feature>
<evidence type="ECO:0000256" key="6">
    <source>
        <dbReference type="ARBA" id="ARBA00044504"/>
    </source>
</evidence>
<dbReference type="AlphaFoldDB" id="A0AAV3RAE3"/>
<comment type="subcellular location">
    <subcellularLocation>
        <location evidence="1">Membrane</location>
        <topology evidence="1">Multi-pass membrane protein</topology>
    </subcellularLocation>
</comment>
<keyword evidence="3 7" id="KW-0812">Transmembrane</keyword>
<evidence type="ECO:0000256" key="3">
    <source>
        <dbReference type="ARBA" id="ARBA00022692"/>
    </source>
</evidence>
<dbReference type="PANTHER" id="PTHR11654">
    <property type="entry name" value="OLIGOPEPTIDE TRANSPORTER-RELATED"/>
    <property type="match status" value="1"/>
</dbReference>
<dbReference type="SUPFAM" id="SSF103473">
    <property type="entry name" value="MFS general substrate transporter"/>
    <property type="match status" value="1"/>
</dbReference>
<reference evidence="8 9" key="1">
    <citation type="submission" date="2024-01" db="EMBL/GenBank/DDBJ databases">
        <title>The complete chloroplast genome sequence of Lithospermum erythrorhizon: insights into the phylogenetic relationship among Boraginaceae species and the maternal lineages of purple gromwells.</title>
        <authorList>
            <person name="Okada T."/>
            <person name="Watanabe K."/>
        </authorList>
    </citation>
    <scope>NUCLEOTIDE SEQUENCE [LARGE SCALE GENOMIC DNA]</scope>
</reference>
<feature type="transmembrane region" description="Helical" evidence="7">
    <location>
        <begin position="451"/>
        <end position="476"/>
    </location>
</feature>
<dbReference type="GO" id="GO:0016020">
    <property type="term" value="C:membrane"/>
    <property type="evidence" value="ECO:0007669"/>
    <property type="project" value="UniProtKB-SubCell"/>
</dbReference>
<evidence type="ECO:0000256" key="5">
    <source>
        <dbReference type="ARBA" id="ARBA00023136"/>
    </source>
</evidence>
<dbReference type="GO" id="GO:0022857">
    <property type="term" value="F:transmembrane transporter activity"/>
    <property type="evidence" value="ECO:0007669"/>
    <property type="project" value="InterPro"/>
</dbReference>
<protein>
    <submittedName>
        <fullName evidence="8">Transporter</fullName>
    </submittedName>
</protein>
<dbReference type="Gene3D" id="1.20.1250.20">
    <property type="entry name" value="MFS general substrate transporter like domains"/>
    <property type="match status" value="1"/>
</dbReference>
<sequence>MEDQSLSMEQHPLPPSTSRRGGWRAIKYILGNESFEKLAAMSLIGNITVYLRTQYNMGGMLVVNVVTIWSATQNGSCLVGAFLSDTVLGRFLTLLCGTFSSLLGMGMVTLTAGVPQLRPPICDGQSQCIQPQRWQLGILFSSLGLLALGAGLVRPCNIAFGADQFDTRTEKGKKQLESFFNWWYFSFSIALLIALTGVVYVETNISWMIGFIIPTACLAFSITIFMMGRHTYIYKKPQGSVFTDMFRVISAAFRKRKLNLEEFSEVSFFDPPLNEEQLEQQTVKLFRTERLKCLDKAALMVDPSELDARGMPVNNWLLCSVHQVEQLKCLIGIIPVWVSGIGCLLSLDQQNTFGMLQAIQMDKTIGHFKIPPGWMTLATMMSLTTWILLYERIYIPKARKILKWDARINMSHRIRTGIIMSILCMLVAGTVETRRRDVALKHNSFTSPLSILYLLPQFALSGLIEAFAAVAVMEYLTVQLPQSMRSVAGAIFFLTFTVTNYLSSLIVNIIHNITSGNGKTPWLGGHDLNKNRLEYYYFMIASLSAINFIYFTFVASDYISCGQSINIGGEGVEEGLQLESISISPRNFDSCEIKVDEETRIP</sequence>
<evidence type="ECO:0000313" key="9">
    <source>
        <dbReference type="Proteomes" id="UP001454036"/>
    </source>
</evidence>
<dbReference type="InterPro" id="IPR000109">
    <property type="entry name" value="POT_fam"/>
</dbReference>
<feature type="transmembrane region" description="Helical" evidence="7">
    <location>
        <begin position="134"/>
        <end position="160"/>
    </location>
</feature>
<dbReference type="Pfam" id="PF00854">
    <property type="entry name" value="PTR2"/>
    <property type="match status" value="1"/>
</dbReference>
<evidence type="ECO:0000313" key="8">
    <source>
        <dbReference type="EMBL" id="GAA0172928.1"/>
    </source>
</evidence>
<dbReference type="EMBL" id="BAABME010008361">
    <property type="protein sequence ID" value="GAA0172928.1"/>
    <property type="molecule type" value="Genomic_DNA"/>
</dbReference>
<proteinExistence type="inferred from homology"/>
<dbReference type="Proteomes" id="UP001454036">
    <property type="component" value="Unassembled WGS sequence"/>
</dbReference>
<keyword evidence="5 7" id="KW-0472">Membrane</keyword>
<name>A0AAV3RAE3_LITER</name>
<evidence type="ECO:0000256" key="1">
    <source>
        <dbReference type="ARBA" id="ARBA00004141"/>
    </source>
</evidence>
<accession>A0AAV3RAE3</accession>
<evidence type="ECO:0000256" key="7">
    <source>
        <dbReference type="SAM" id="Phobius"/>
    </source>
</evidence>
<feature type="transmembrane region" description="Helical" evidence="7">
    <location>
        <begin position="414"/>
        <end position="431"/>
    </location>
</feature>
<feature type="transmembrane region" description="Helical" evidence="7">
    <location>
        <begin position="329"/>
        <end position="347"/>
    </location>
</feature>
<feature type="transmembrane region" description="Helical" evidence="7">
    <location>
        <begin position="488"/>
        <end position="510"/>
    </location>
</feature>
<feature type="transmembrane region" description="Helical" evidence="7">
    <location>
        <begin position="535"/>
        <end position="555"/>
    </location>
</feature>
<keyword evidence="4 7" id="KW-1133">Transmembrane helix</keyword>
<feature type="transmembrane region" description="Helical" evidence="7">
    <location>
        <begin position="207"/>
        <end position="228"/>
    </location>
</feature>
<dbReference type="InterPro" id="IPR036259">
    <property type="entry name" value="MFS_trans_sf"/>
</dbReference>
<comment type="similarity">
    <text evidence="2">Belongs to the major facilitator superfamily. Proton-dependent oligopeptide transporter (POT/PTR) (TC 2.A.17) family.</text>
</comment>
<comment type="caution">
    <text evidence="8">The sequence shown here is derived from an EMBL/GenBank/DDBJ whole genome shotgun (WGS) entry which is preliminary data.</text>
</comment>